<evidence type="ECO:0000313" key="1">
    <source>
        <dbReference type="EMBL" id="SHF45331.1"/>
    </source>
</evidence>
<keyword evidence="1" id="KW-0489">Methyltransferase</keyword>
<dbReference type="SUPFAM" id="SSF53335">
    <property type="entry name" value="S-adenosyl-L-methionine-dependent methyltransferases"/>
    <property type="match status" value="1"/>
</dbReference>
<accession>A0A1M5BSJ5</accession>
<reference evidence="2" key="1">
    <citation type="submission" date="2016-11" db="EMBL/GenBank/DDBJ databases">
        <authorList>
            <person name="Varghese N."/>
            <person name="Submissions S."/>
        </authorList>
    </citation>
    <scope>NUCLEOTIDE SEQUENCE [LARGE SCALE GENOMIC DNA]</scope>
    <source>
        <strain evidence="2">DSM 21264</strain>
    </source>
</reference>
<dbReference type="Proteomes" id="UP000184159">
    <property type="component" value="Unassembled WGS sequence"/>
</dbReference>
<keyword evidence="2" id="KW-1185">Reference proteome</keyword>
<dbReference type="InterPro" id="IPR029063">
    <property type="entry name" value="SAM-dependent_MTases_sf"/>
</dbReference>
<dbReference type="AlphaFoldDB" id="A0A1M5BSJ5"/>
<gene>
    <name evidence="1" type="ORF">SAMN02745781_02323</name>
</gene>
<sequence>MISCPLCGAESLGVYHRDKHRDYWQCHQCHLVSVAPAFHLDAESEKSIYDLHENHPSDTGYRRFLSRLTVPLAARIAPDSHGLDFGCGPGPTLSLMMEEQGFRMAVYDVFYFPQKSVLESSYDFITATEVIEHLYSPGQVWQQWLTLVKPGGYIGIMTKLVKNLDAFTRWHYKNDLTHVSFFSRETFCFLAERDALEIEFIGSDVILLRKSQ</sequence>
<keyword evidence="1" id="KW-0808">Transferase</keyword>
<name>A0A1M5BSJ5_VIBGA</name>
<dbReference type="EMBL" id="FQUH01000010">
    <property type="protein sequence ID" value="SHF45331.1"/>
    <property type="molecule type" value="Genomic_DNA"/>
</dbReference>
<dbReference type="Gene3D" id="3.40.50.150">
    <property type="entry name" value="Vaccinia Virus protein VP39"/>
    <property type="match status" value="1"/>
</dbReference>
<proteinExistence type="predicted"/>
<dbReference type="GO" id="GO:0008168">
    <property type="term" value="F:methyltransferase activity"/>
    <property type="evidence" value="ECO:0007669"/>
    <property type="project" value="UniProtKB-KW"/>
</dbReference>
<protein>
    <submittedName>
        <fullName evidence="1">Methyltransferase domain-containing protein</fullName>
    </submittedName>
</protein>
<dbReference type="RefSeq" id="WP_072959391.1">
    <property type="nucleotide sequence ID" value="NZ_FQUH01000010.1"/>
</dbReference>
<dbReference type="GO" id="GO:0032259">
    <property type="term" value="P:methylation"/>
    <property type="evidence" value="ECO:0007669"/>
    <property type="project" value="UniProtKB-KW"/>
</dbReference>
<organism evidence="1 2">
    <name type="scientific">Vibrio gazogenes DSM 21264 = NBRC 103151</name>
    <dbReference type="NCBI Taxonomy" id="1123492"/>
    <lineage>
        <taxon>Bacteria</taxon>
        <taxon>Pseudomonadati</taxon>
        <taxon>Pseudomonadota</taxon>
        <taxon>Gammaproteobacteria</taxon>
        <taxon>Vibrionales</taxon>
        <taxon>Vibrionaceae</taxon>
        <taxon>Vibrio</taxon>
    </lineage>
</organism>
<dbReference type="Pfam" id="PF13489">
    <property type="entry name" value="Methyltransf_23"/>
    <property type="match status" value="1"/>
</dbReference>
<evidence type="ECO:0000313" key="2">
    <source>
        <dbReference type="Proteomes" id="UP000184159"/>
    </source>
</evidence>